<gene>
    <name evidence="1" type="ORF">GCM10012278_71710</name>
</gene>
<dbReference type="Gene3D" id="3.90.180.10">
    <property type="entry name" value="Medium-chain alcohol dehydrogenases, catalytic domain"/>
    <property type="match status" value="1"/>
</dbReference>
<evidence type="ECO:0008006" key="3">
    <source>
        <dbReference type="Google" id="ProtNLM"/>
    </source>
</evidence>
<dbReference type="Pfam" id="PF13602">
    <property type="entry name" value="ADH_zinc_N_2"/>
    <property type="match status" value="1"/>
</dbReference>
<dbReference type="Proteomes" id="UP000660745">
    <property type="component" value="Unassembled WGS sequence"/>
</dbReference>
<dbReference type="Gene3D" id="3.40.50.720">
    <property type="entry name" value="NAD(P)-binding Rossmann-like Domain"/>
    <property type="match status" value="1"/>
</dbReference>
<accession>A0A918EA65</accession>
<reference evidence="1" key="2">
    <citation type="submission" date="2020-09" db="EMBL/GenBank/DDBJ databases">
        <authorList>
            <person name="Sun Q."/>
            <person name="Zhou Y."/>
        </authorList>
    </citation>
    <scope>NUCLEOTIDE SEQUENCE</scope>
    <source>
        <strain evidence="1">CGMCC 4.7430</strain>
    </source>
</reference>
<dbReference type="EMBL" id="BMNK01000017">
    <property type="protein sequence ID" value="GGP14743.1"/>
    <property type="molecule type" value="Genomic_DNA"/>
</dbReference>
<evidence type="ECO:0000313" key="1">
    <source>
        <dbReference type="EMBL" id="GGP14743.1"/>
    </source>
</evidence>
<protein>
    <recommendedName>
        <fullName evidence="3">Zinc-binding dehydrogenase</fullName>
    </recommendedName>
</protein>
<keyword evidence="2" id="KW-1185">Reference proteome</keyword>
<sequence length="113" mass="11801">MSLVFDGVGGRLGREAFELIGKGGRQVVFGQAAGEWFHPAEEELAAREVTSHDGIGHLLSRPGGMAELRAQALEAVAAGRLTPAVQSFPLRDAAAAHAALESRNTIGKVVLTT</sequence>
<name>A0A918EA65_9ACTN</name>
<proteinExistence type="predicted"/>
<dbReference type="AlphaFoldDB" id="A0A918EA65"/>
<organism evidence="1 2">
    <name type="scientific">Nonomuraea glycinis</name>
    <dbReference type="NCBI Taxonomy" id="2047744"/>
    <lineage>
        <taxon>Bacteria</taxon>
        <taxon>Bacillati</taxon>
        <taxon>Actinomycetota</taxon>
        <taxon>Actinomycetes</taxon>
        <taxon>Streptosporangiales</taxon>
        <taxon>Streptosporangiaceae</taxon>
        <taxon>Nonomuraea</taxon>
    </lineage>
</organism>
<comment type="caution">
    <text evidence="1">The sequence shown here is derived from an EMBL/GenBank/DDBJ whole genome shotgun (WGS) entry which is preliminary data.</text>
</comment>
<reference evidence="1" key="1">
    <citation type="journal article" date="2014" name="Int. J. Syst. Evol. Microbiol.">
        <title>Complete genome sequence of Corynebacterium casei LMG S-19264T (=DSM 44701T), isolated from a smear-ripened cheese.</title>
        <authorList>
            <consortium name="US DOE Joint Genome Institute (JGI-PGF)"/>
            <person name="Walter F."/>
            <person name="Albersmeier A."/>
            <person name="Kalinowski J."/>
            <person name="Ruckert C."/>
        </authorList>
    </citation>
    <scope>NUCLEOTIDE SEQUENCE</scope>
    <source>
        <strain evidence="1">CGMCC 4.7430</strain>
    </source>
</reference>
<dbReference type="RefSeq" id="WP_189143183.1">
    <property type="nucleotide sequence ID" value="NZ_BMNK01000017.1"/>
</dbReference>
<evidence type="ECO:0000313" key="2">
    <source>
        <dbReference type="Proteomes" id="UP000660745"/>
    </source>
</evidence>